<organism evidence="2 3">
    <name type="scientific">Bradyrhizobium erythrophlei</name>
    <dbReference type="NCBI Taxonomy" id="1437360"/>
    <lineage>
        <taxon>Bacteria</taxon>
        <taxon>Pseudomonadati</taxon>
        <taxon>Pseudomonadota</taxon>
        <taxon>Alphaproteobacteria</taxon>
        <taxon>Hyphomicrobiales</taxon>
        <taxon>Nitrobacteraceae</taxon>
        <taxon>Bradyrhizobium</taxon>
    </lineage>
</organism>
<gene>
    <name evidence="2" type="ORF">SAMN05443248_1367</name>
</gene>
<keyword evidence="1" id="KW-1133">Transmembrane helix</keyword>
<name>A0A1M5JDT4_9BRAD</name>
<evidence type="ECO:0000256" key="1">
    <source>
        <dbReference type="SAM" id="Phobius"/>
    </source>
</evidence>
<keyword evidence="1" id="KW-0812">Transmembrane</keyword>
<feature type="transmembrane region" description="Helical" evidence="1">
    <location>
        <begin position="24"/>
        <end position="42"/>
    </location>
</feature>
<dbReference type="AlphaFoldDB" id="A0A1M5JDT4"/>
<evidence type="ECO:0000313" key="2">
    <source>
        <dbReference type="EMBL" id="SHG38732.1"/>
    </source>
</evidence>
<dbReference type="Proteomes" id="UP000189796">
    <property type="component" value="Chromosome I"/>
</dbReference>
<sequence>MNQQFDHVANDSPGSGSSKRVTPVVWAVIVVVLIVVAIWFAMKL</sequence>
<accession>A0A1M5JDT4</accession>
<protein>
    <submittedName>
        <fullName evidence="2">Uncharacterized protein</fullName>
    </submittedName>
</protein>
<keyword evidence="1" id="KW-0472">Membrane</keyword>
<reference evidence="2 3" key="1">
    <citation type="submission" date="2016-11" db="EMBL/GenBank/DDBJ databases">
        <authorList>
            <person name="Jaros S."/>
            <person name="Januszkiewicz K."/>
            <person name="Wedrychowicz H."/>
        </authorList>
    </citation>
    <scope>NUCLEOTIDE SEQUENCE [LARGE SCALE GENOMIC DNA]</scope>
    <source>
        <strain evidence="2 3">GAS138</strain>
    </source>
</reference>
<dbReference type="EMBL" id="LT670817">
    <property type="protein sequence ID" value="SHG38732.1"/>
    <property type="molecule type" value="Genomic_DNA"/>
</dbReference>
<proteinExistence type="predicted"/>
<dbReference type="RefSeq" id="WP_276329313.1">
    <property type="nucleotide sequence ID" value="NZ_LT670817.1"/>
</dbReference>
<evidence type="ECO:0000313" key="3">
    <source>
        <dbReference type="Proteomes" id="UP000189796"/>
    </source>
</evidence>